<dbReference type="Proteomes" id="UP000770015">
    <property type="component" value="Unassembled WGS sequence"/>
</dbReference>
<sequence length="373" mass="41391">MAPSDQERQNTLIAVTIALTTISLIVVGLRVFARAWLIRKAGWDDWLICLAVACSVGYMVEILLGRDNNMGFPMVTLSMENMVNLMKLTLAIQVTYYVAIAAIKISILFMYLRFAVDDRFRQIVIGTIIFHVVFLFVCIVVVFTQCQPIAKFWDLLGTMEGSCNINPTAFFYFTSAVNIVTDIFILALPVKTLIGINRPLREKVALLCIFLVGTFAAITSVIRLHTIYDYTLADDPFRHSILVNLWSVIEINTGIICASVPALKALFTPRVIREATSRYKKSSGSHNGGGRGGGSSRLGIFSKNRGREKIEGSGHVDTAIGEAGPQAWNMETYPSKGIEVRTDFDMSDRRQGKDSETSSQECIVVRPDVERGL</sequence>
<evidence type="ECO:0000256" key="7">
    <source>
        <dbReference type="SAM" id="Phobius"/>
    </source>
</evidence>
<feature type="transmembrane region" description="Helical" evidence="7">
    <location>
        <begin position="123"/>
        <end position="150"/>
    </location>
</feature>
<evidence type="ECO:0000256" key="1">
    <source>
        <dbReference type="ARBA" id="ARBA00004141"/>
    </source>
</evidence>
<feature type="region of interest" description="Disordered" evidence="6">
    <location>
        <begin position="320"/>
        <end position="373"/>
    </location>
</feature>
<comment type="similarity">
    <text evidence="5">Belongs to the SAT4 family.</text>
</comment>
<dbReference type="PANTHER" id="PTHR33048:SF123">
    <property type="entry name" value="INTEGRAL MEMBRANE PROTEIN"/>
    <property type="match status" value="1"/>
</dbReference>
<dbReference type="Pfam" id="PF20684">
    <property type="entry name" value="Fung_rhodopsin"/>
    <property type="match status" value="1"/>
</dbReference>
<evidence type="ECO:0000256" key="3">
    <source>
        <dbReference type="ARBA" id="ARBA00022989"/>
    </source>
</evidence>
<accession>A0A9P8VB14</accession>
<feature type="transmembrane region" description="Helical" evidence="7">
    <location>
        <begin position="170"/>
        <end position="192"/>
    </location>
</feature>
<feature type="transmembrane region" description="Helical" evidence="7">
    <location>
        <begin position="45"/>
        <end position="65"/>
    </location>
</feature>
<organism evidence="9 10">
    <name type="scientific">Plectosphaerella plurivora</name>
    <dbReference type="NCBI Taxonomy" id="936078"/>
    <lineage>
        <taxon>Eukaryota</taxon>
        <taxon>Fungi</taxon>
        <taxon>Dikarya</taxon>
        <taxon>Ascomycota</taxon>
        <taxon>Pezizomycotina</taxon>
        <taxon>Sordariomycetes</taxon>
        <taxon>Hypocreomycetidae</taxon>
        <taxon>Glomerellales</taxon>
        <taxon>Plectosphaerellaceae</taxon>
        <taxon>Plectosphaerella</taxon>
    </lineage>
</organism>
<dbReference type="PANTHER" id="PTHR33048">
    <property type="entry name" value="PTH11-LIKE INTEGRAL MEMBRANE PROTEIN (AFU_ORTHOLOGUE AFUA_5G11245)"/>
    <property type="match status" value="1"/>
</dbReference>
<dbReference type="GO" id="GO:0016020">
    <property type="term" value="C:membrane"/>
    <property type="evidence" value="ECO:0007669"/>
    <property type="project" value="UniProtKB-SubCell"/>
</dbReference>
<dbReference type="EMBL" id="JAGSXJ010000012">
    <property type="protein sequence ID" value="KAH6686655.1"/>
    <property type="molecule type" value="Genomic_DNA"/>
</dbReference>
<evidence type="ECO:0000256" key="6">
    <source>
        <dbReference type="SAM" id="MobiDB-lite"/>
    </source>
</evidence>
<feature type="compositionally biased region" description="Gly residues" evidence="6">
    <location>
        <begin position="286"/>
        <end position="296"/>
    </location>
</feature>
<feature type="transmembrane region" description="Helical" evidence="7">
    <location>
        <begin position="85"/>
        <end position="111"/>
    </location>
</feature>
<keyword evidence="2 7" id="KW-0812">Transmembrane</keyword>
<comment type="caution">
    <text evidence="9">The sequence shown here is derived from an EMBL/GenBank/DDBJ whole genome shotgun (WGS) entry which is preliminary data.</text>
</comment>
<keyword evidence="10" id="KW-1185">Reference proteome</keyword>
<comment type="subcellular location">
    <subcellularLocation>
        <location evidence="1">Membrane</location>
        <topology evidence="1">Multi-pass membrane protein</topology>
    </subcellularLocation>
</comment>
<feature type="compositionally biased region" description="Basic and acidic residues" evidence="6">
    <location>
        <begin position="338"/>
        <end position="356"/>
    </location>
</feature>
<evidence type="ECO:0000313" key="9">
    <source>
        <dbReference type="EMBL" id="KAH6686655.1"/>
    </source>
</evidence>
<feature type="transmembrane region" description="Helical" evidence="7">
    <location>
        <begin position="204"/>
        <end position="225"/>
    </location>
</feature>
<keyword evidence="4 7" id="KW-0472">Membrane</keyword>
<dbReference type="InterPro" id="IPR052337">
    <property type="entry name" value="SAT4-like"/>
</dbReference>
<reference evidence="9" key="1">
    <citation type="journal article" date="2021" name="Nat. Commun.">
        <title>Genetic determinants of endophytism in the Arabidopsis root mycobiome.</title>
        <authorList>
            <person name="Mesny F."/>
            <person name="Miyauchi S."/>
            <person name="Thiergart T."/>
            <person name="Pickel B."/>
            <person name="Atanasova L."/>
            <person name="Karlsson M."/>
            <person name="Huettel B."/>
            <person name="Barry K.W."/>
            <person name="Haridas S."/>
            <person name="Chen C."/>
            <person name="Bauer D."/>
            <person name="Andreopoulos W."/>
            <person name="Pangilinan J."/>
            <person name="LaButti K."/>
            <person name="Riley R."/>
            <person name="Lipzen A."/>
            <person name="Clum A."/>
            <person name="Drula E."/>
            <person name="Henrissat B."/>
            <person name="Kohler A."/>
            <person name="Grigoriev I.V."/>
            <person name="Martin F.M."/>
            <person name="Hacquard S."/>
        </authorList>
    </citation>
    <scope>NUCLEOTIDE SEQUENCE</scope>
    <source>
        <strain evidence="9">MPI-SDFR-AT-0117</strain>
    </source>
</reference>
<name>A0A9P8VB14_9PEZI</name>
<evidence type="ECO:0000259" key="8">
    <source>
        <dbReference type="Pfam" id="PF20684"/>
    </source>
</evidence>
<evidence type="ECO:0000256" key="5">
    <source>
        <dbReference type="ARBA" id="ARBA00038359"/>
    </source>
</evidence>
<feature type="domain" description="Rhodopsin" evidence="8">
    <location>
        <begin position="29"/>
        <end position="267"/>
    </location>
</feature>
<evidence type="ECO:0000313" key="10">
    <source>
        <dbReference type="Proteomes" id="UP000770015"/>
    </source>
</evidence>
<keyword evidence="3 7" id="KW-1133">Transmembrane helix</keyword>
<dbReference type="InterPro" id="IPR049326">
    <property type="entry name" value="Rhodopsin_dom_fungi"/>
</dbReference>
<feature type="transmembrane region" description="Helical" evidence="7">
    <location>
        <begin position="12"/>
        <end position="33"/>
    </location>
</feature>
<dbReference type="OrthoDB" id="5329176at2759"/>
<feature type="transmembrane region" description="Helical" evidence="7">
    <location>
        <begin position="245"/>
        <end position="267"/>
    </location>
</feature>
<evidence type="ECO:0000256" key="2">
    <source>
        <dbReference type="ARBA" id="ARBA00022692"/>
    </source>
</evidence>
<proteinExistence type="inferred from homology"/>
<feature type="region of interest" description="Disordered" evidence="6">
    <location>
        <begin position="278"/>
        <end position="298"/>
    </location>
</feature>
<gene>
    <name evidence="9" type="ORF">F5X68DRAFT_275985</name>
</gene>
<dbReference type="AlphaFoldDB" id="A0A9P8VB14"/>
<evidence type="ECO:0000256" key="4">
    <source>
        <dbReference type="ARBA" id="ARBA00023136"/>
    </source>
</evidence>
<protein>
    <submittedName>
        <fullName evidence="9">Integral membrane protein</fullName>
    </submittedName>
</protein>